<keyword evidence="6" id="KW-1185">Reference proteome</keyword>
<dbReference type="STRING" id="445975.COLSTE_02307"/>
<dbReference type="SUPFAM" id="SSF46785">
    <property type="entry name" value="Winged helix' DNA-binding domain"/>
    <property type="match status" value="1"/>
</dbReference>
<dbReference type="Proteomes" id="UP000003560">
    <property type="component" value="Unassembled WGS sequence"/>
</dbReference>
<protein>
    <submittedName>
        <fullName evidence="5">Transcriptional regulator, GntR family</fullName>
    </submittedName>
</protein>
<dbReference type="eggNOG" id="COG1725">
    <property type="taxonomic scope" value="Bacteria"/>
</dbReference>
<evidence type="ECO:0000313" key="6">
    <source>
        <dbReference type="Proteomes" id="UP000003560"/>
    </source>
</evidence>
<keyword evidence="2" id="KW-0238">DNA-binding</keyword>
<sequence length="166" mass="17994">MYILYLSSIYTILGYGAGRTSTWAVALAKGRLASQLGRKLFVDIIISNSSSKPIYEQITSQIKDQIMAGNLVAGEQLPSIRALANSLRVSAITTKRAYADLEAQGFIETVQGKGSFVAGGNDELLREERLREVEGHLLRAIEGARVIGVSAAELVEMMTVLMEGDE</sequence>
<dbReference type="PROSITE" id="PS50949">
    <property type="entry name" value="HTH_GNTR"/>
    <property type="match status" value="1"/>
</dbReference>
<dbReference type="Pfam" id="PF00392">
    <property type="entry name" value="GntR"/>
    <property type="match status" value="1"/>
</dbReference>
<evidence type="ECO:0000259" key="4">
    <source>
        <dbReference type="PROSITE" id="PS50949"/>
    </source>
</evidence>
<keyword evidence="1" id="KW-0805">Transcription regulation</keyword>
<reference evidence="5 6" key="1">
    <citation type="submission" date="2008-10" db="EMBL/GenBank/DDBJ databases">
        <title>Draft genome sequence of Collinsella stercoris (DSM 13279).</title>
        <authorList>
            <person name="Sudarsanam P."/>
            <person name="Ley R."/>
            <person name="Guruge J."/>
            <person name="Turnbaugh P.J."/>
            <person name="Mahowald M."/>
            <person name="Liep D."/>
            <person name="Gordon J."/>
        </authorList>
    </citation>
    <scope>NUCLEOTIDE SEQUENCE [LARGE SCALE GENOMIC DNA]</scope>
    <source>
        <strain evidence="5 6">DSM 13279</strain>
    </source>
</reference>
<dbReference type="AlphaFoldDB" id="B6GDW1"/>
<gene>
    <name evidence="5" type="ORF">COLSTE_02307</name>
</gene>
<dbReference type="HOGENOM" id="CLU_017584_10_4_11"/>
<dbReference type="PANTHER" id="PTHR38445:SF7">
    <property type="entry name" value="GNTR-FAMILY TRANSCRIPTIONAL REGULATOR"/>
    <property type="match status" value="1"/>
</dbReference>
<dbReference type="InterPro" id="IPR036388">
    <property type="entry name" value="WH-like_DNA-bd_sf"/>
</dbReference>
<dbReference type="PANTHER" id="PTHR38445">
    <property type="entry name" value="HTH-TYPE TRANSCRIPTIONAL REPRESSOR YTRA"/>
    <property type="match status" value="1"/>
</dbReference>
<dbReference type="EMBL" id="ABXJ01000131">
    <property type="protein sequence ID" value="EEA89531.1"/>
    <property type="molecule type" value="Genomic_DNA"/>
</dbReference>
<organism evidence="5 6">
    <name type="scientific">Collinsella stercoris DSM 13279</name>
    <dbReference type="NCBI Taxonomy" id="445975"/>
    <lineage>
        <taxon>Bacteria</taxon>
        <taxon>Bacillati</taxon>
        <taxon>Actinomycetota</taxon>
        <taxon>Coriobacteriia</taxon>
        <taxon>Coriobacteriales</taxon>
        <taxon>Coriobacteriaceae</taxon>
        <taxon>Collinsella</taxon>
    </lineage>
</organism>
<dbReference type="InterPro" id="IPR000524">
    <property type="entry name" value="Tscrpt_reg_HTH_GntR"/>
</dbReference>
<reference evidence="5 6" key="2">
    <citation type="submission" date="2008-10" db="EMBL/GenBank/DDBJ databases">
        <authorList>
            <person name="Fulton L."/>
            <person name="Clifton S."/>
            <person name="Fulton B."/>
            <person name="Xu J."/>
            <person name="Minx P."/>
            <person name="Pepin K.H."/>
            <person name="Johnson M."/>
            <person name="Thiruvilangam P."/>
            <person name="Bhonagiri V."/>
            <person name="Nash W.E."/>
            <person name="Mardis E.R."/>
            <person name="Wilson R.K."/>
        </authorList>
    </citation>
    <scope>NUCLEOTIDE SEQUENCE [LARGE SCALE GENOMIC DNA]</scope>
    <source>
        <strain evidence="5 6">DSM 13279</strain>
    </source>
</reference>
<keyword evidence="3" id="KW-0804">Transcription</keyword>
<dbReference type="GO" id="GO:0003677">
    <property type="term" value="F:DNA binding"/>
    <property type="evidence" value="ECO:0007669"/>
    <property type="project" value="UniProtKB-KW"/>
</dbReference>
<name>B6GDW1_9ACTN</name>
<dbReference type="CDD" id="cd07377">
    <property type="entry name" value="WHTH_GntR"/>
    <property type="match status" value="1"/>
</dbReference>
<accession>B6GDW1</accession>
<evidence type="ECO:0000256" key="3">
    <source>
        <dbReference type="ARBA" id="ARBA00023163"/>
    </source>
</evidence>
<dbReference type="SMART" id="SM00345">
    <property type="entry name" value="HTH_GNTR"/>
    <property type="match status" value="1"/>
</dbReference>
<dbReference type="InterPro" id="IPR036390">
    <property type="entry name" value="WH_DNA-bd_sf"/>
</dbReference>
<comment type="caution">
    <text evidence="5">The sequence shown here is derived from an EMBL/GenBank/DDBJ whole genome shotgun (WGS) entry which is preliminary data.</text>
</comment>
<dbReference type="Gene3D" id="1.10.10.10">
    <property type="entry name" value="Winged helix-like DNA-binding domain superfamily/Winged helix DNA-binding domain"/>
    <property type="match status" value="1"/>
</dbReference>
<feature type="domain" description="HTH gntR-type" evidence="4">
    <location>
        <begin position="52"/>
        <end position="120"/>
    </location>
</feature>
<proteinExistence type="predicted"/>
<evidence type="ECO:0000256" key="1">
    <source>
        <dbReference type="ARBA" id="ARBA00023015"/>
    </source>
</evidence>
<evidence type="ECO:0000313" key="5">
    <source>
        <dbReference type="EMBL" id="EEA89531.1"/>
    </source>
</evidence>
<dbReference type="GO" id="GO:0003700">
    <property type="term" value="F:DNA-binding transcription factor activity"/>
    <property type="evidence" value="ECO:0007669"/>
    <property type="project" value="InterPro"/>
</dbReference>
<evidence type="ECO:0000256" key="2">
    <source>
        <dbReference type="ARBA" id="ARBA00023125"/>
    </source>
</evidence>